<gene>
    <name evidence="3" type="ORF">PVAND_017524</name>
</gene>
<accession>A0A9J6BIY0</accession>
<dbReference type="AlphaFoldDB" id="A0A9J6BIY0"/>
<protein>
    <submittedName>
        <fullName evidence="3">Uncharacterized protein</fullName>
    </submittedName>
</protein>
<sequence length="265" mass="31626">MKICLFILVTFLVTIYAQNNDGGLKSEAIEKVRGPPSASKVRAEKVESRPRIQRTESEPKHRRLDSFPRRKRFDRPERNEEAEKDFGHRNRFGSDDRVRKNSRFLRRYQNRLDRLDDSDEVREIVIRRKKDSNDVKTIVVKCDNPSKNRDKKCKKSCCRSDSRDYRNDYWRRGSRFHGHDIGPLIHEYAICPDRHCPGNKVALNPPHCYCGCGNYEEMRSCFASSFDYTWDSEQCMCVRRHWHHENLLAKYFDAIWDKFYPRVVE</sequence>
<reference evidence="3" key="1">
    <citation type="submission" date="2021-03" db="EMBL/GenBank/DDBJ databases">
        <title>Chromosome level genome of the anhydrobiotic midge Polypedilum vanderplanki.</title>
        <authorList>
            <person name="Yoshida Y."/>
            <person name="Kikawada T."/>
            <person name="Gusev O."/>
        </authorList>
    </citation>
    <scope>NUCLEOTIDE SEQUENCE</scope>
    <source>
        <strain evidence="3">NIAS01</strain>
        <tissue evidence="3">Whole body or cell culture</tissue>
    </source>
</reference>
<comment type="caution">
    <text evidence="3">The sequence shown here is derived from an EMBL/GenBank/DDBJ whole genome shotgun (WGS) entry which is preliminary data.</text>
</comment>
<name>A0A9J6BIY0_POLVA</name>
<dbReference type="Proteomes" id="UP001107558">
    <property type="component" value="Chromosome 4"/>
</dbReference>
<feature type="compositionally biased region" description="Basic and acidic residues" evidence="1">
    <location>
        <begin position="41"/>
        <end position="94"/>
    </location>
</feature>
<evidence type="ECO:0000256" key="2">
    <source>
        <dbReference type="SAM" id="SignalP"/>
    </source>
</evidence>
<keyword evidence="2" id="KW-0732">Signal</keyword>
<feature type="signal peptide" evidence="2">
    <location>
        <begin position="1"/>
        <end position="17"/>
    </location>
</feature>
<feature type="region of interest" description="Disordered" evidence="1">
    <location>
        <begin position="31"/>
        <end position="94"/>
    </location>
</feature>
<keyword evidence="4" id="KW-1185">Reference proteome</keyword>
<proteinExistence type="predicted"/>
<evidence type="ECO:0000313" key="3">
    <source>
        <dbReference type="EMBL" id="KAG5669640.1"/>
    </source>
</evidence>
<organism evidence="3 4">
    <name type="scientific">Polypedilum vanderplanki</name>
    <name type="common">Sleeping chironomid midge</name>
    <dbReference type="NCBI Taxonomy" id="319348"/>
    <lineage>
        <taxon>Eukaryota</taxon>
        <taxon>Metazoa</taxon>
        <taxon>Ecdysozoa</taxon>
        <taxon>Arthropoda</taxon>
        <taxon>Hexapoda</taxon>
        <taxon>Insecta</taxon>
        <taxon>Pterygota</taxon>
        <taxon>Neoptera</taxon>
        <taxon>Endopterygota</taxon>
        <taxon>Diptera</taxon>
        <taxon>Nematocera</taxon>
        <taxon>Chironomoidea</taxon>
        <taxon>Chironomidae</taxon>
        <taxon>Chironominae</taxon>
        <taxon>Polypedilum</taxon>
        <taxon>Polypedilum</taxon>
    </lineage>
</organism>
<evidence type="ECO:0000256" key="1">
    <source>
        <dbReference type="SAM" id="MobiDB-lite"/>
    </source>
</evidence>
<feature type="chain" id="PRO_5039892317" evidence="2">
    <location>
        <begin position="18"/>
        <end position="265"/>
    </location>
</feature>
<evidence type="ECO:0000313" key="4">
    <source>
        <dbReference type="Proteomes" id="UP001107558"/>
    </source>
</evidence>
<dbReference type="EMBL" id="JADBJN010000004">
    <property type="protein sequence ID" value="KAG5669640.1"/>
    <property type="molecule type" value="Genomic_DNA"/>
</dbReference>